<dbReference type="Pfam" id="PF12874">
    <property type="entry name" value="zf-met"/>
    <property type="match status" value="1"/>
</dbReference>
<dbReference type="Gene3D" id="3.40.50.300">
    <property type="entry name" value="P-loop containing nucleotide triphosphate hydrolases"/>
    <property type="match status" value="2"/>
</dbReference>
<keyword evidence="14" id="KW-1185">Reference proteome</keyword>
<dbReference type="InterPro" id="IPR049080">
    <property type="entry name" value="MOV-10-like_beta-barrel"/>
</dbReference>
<accession>A0A4Q9PJX9</accession>
<evidence type="ECO:0000256" key="11">
    <source>
        <dbReference type="ARBA" id="ARBA00047984"/>
    </source>
</evidence>
<sequence>MSQVLFSYCPQTLYGEGCTYPDCTLIHDAKYCKLCAVICEPASAYESHCTTNAHIKLRNRPHWLHCPICNVSLPTPGSWSSHVNGRAHQRCAVKRGLHPSLVKPVEPPRESSQLRYCETCELTVAFDAWTAHRGGKSHRLREQHALFRASIGRATQDRGVSVSHEDGLDFGIVSLAVAKAGVNAEVVITTSTTSPVYEVLASIHSGVTGKLRSKKIKSPFSTALDRNDVPPGYSLSLPIRFTGLNRGRYEEHLVIAFQAVNGASFVIVRRLRVTVGDAADHESLKPVTPYIRSRRVQWRKDLPTVSGERPSSFLAAQYIRKLPEARIPVELGDILKSGTPQDVETRIREKYFSEPLSLATHASHFANLLWIEEDRMVEDLRRYDMSDVIFTREGRLHSLRVPGLAEKRPSVMIGDVINVQAANGADERTYKGFVHDVYMETVRVSFHESFKAEGRRYNVSFQLNRIPLRRQHQALDTSAPDPQRLLFPLPGQQGLGRALGRDEQPVTFFNPLIATNPAQTLAVKSILQLRPGAAPFVVFGPPGTGKTVTDVEAILQILDRDKDAKILACAPSNSAADIIALRLSATFTTAEMFRANAPSRDPRSVPEALEPYTLHLTYRYGFPPLEDLKKFRVIVSTCGNASFAYNVGIERGHFSYIFVDEAGQATEPEVLTAIKTMSSKDTRIVLSGDPKQLGPIIRSSIAREQGLGVSYMERLLERPVYDAQTGRGLSWVKLLQNYRSHEAILHYPNEKFYDNELQVCGAHGTVNSFLGSSQLASPEFPVVFHALAGHNDRESTSPSYFNIDEASEVKAYVQALLADRQYFIQAKDIGVITPYHAQVRKIRKLLRDADIPDVDVGSVEIFQGQERRAIILSTVRSSADLLAYDAKFTLGFVSNPRRFNVAITRAQALLIVIGDPGILCLDPIWRGFLNYVYLHGGWRGDPPTWDVNVPVRDDADYFDELQEALAAEMGVFMSRLPSEGEDLEGDANVEREFQETE</sequence>
<dbReference type="CDD" id="cd18038">
    <property type="entry name" value="DEXXQc_Helz-like"/>
    <property type="match status" value="1"/>
</dbReference>
<dbReference type="CDD" id="cd18808">
    <property type="entry name" value="SF1_C_Upf1"/>
    <property type="match status" value="1"/>
</dbReference>
<evidence type="ECO:0000256" key="7">
    <source>
        <dbReference type="ARBA" id="ARBA00022806"/>
    </source>
</evidence>
<dbReference type="InterPro" id="IPR041679">
    <property type="entry name" value="DNA2/NAM7-like_C"/>
</dbReference>
<dbReference type="InterPro" id="IPR013087">
    <property type="entry name" value="Znf_C2H2_type"/>
</dbReference>
<feature type="domain" description="U1-type" evidence="12">
    <location>
        <begin position="112"/>
        <end position="145"/>
    </location>
</feature>
<protein>
    <recommendedName>
        <fullName evidence="3">RNA helicase</fullName>
        <ecNumber evidence="3">3.6.4.13</ecNumber>
    </recommendedName>
</protein>
<evidence type="ECO:0000256" key="3">
    <source>
        <dbReference type="ARBA" id="ARBA00012552"/>
    </source>
</evidence>
<dbReference type="GO" id="GO:0008270">
    <property type="term" value="F:zinc ion binding"/>
    <property type="evidence" value="ECO:0007669"/>
    <property type="project" value="InterPro"/>
</dbReference>
<comment type="subcellular location">
    <subcellularLocation>
        <location evidence="1">Cytoplasm</location>
        <location evidence="1">Cytoplasmic ribonucleoprotein granule</location>
    </subcellularLocation>
</comment>
<dbReference type="SMART" id="SM00451">
    <property type="entry name" value="ZnF_U1"/>
    <property type="match status" value="3"/>
</dbReference>
<dbReference type="AlphaFoldDB" id="A0A4Q9PJX9"/>
<dbReference type="Pfam" id="PF13604">
    <property type="entry name" value="AAA_30"/>
    <property type="match status" value="1"/>
</dbReference>
<dbReference type="Proteomes" id="UP000292082">
    <property type="component" value="Unassembled WGS sequence"/>
</dbReference>
<dbReference type="InterPro" id="IPR047187">
    <property type="entry name" value="SF1_C_Upf1"/>
</dbReference>
<dbReference type="GO" id="GO:0016787">
    <property type="term" value="F:hydrolase activity"/>
    <property type="evidence" value="ECO:0007669"/>
    <property type="project" value="UniProtKB-KW"/>
</dbReference>
<dbReference type="Pfam" id="PF21634">
    <property type="entry name" value="MOV-10_beta-barrel"/>
    <property type="match status" value="1"/>
</dbReference>
<evidence type="ECO:0000256" key="4">
    <source>
        <dbReference type="ARBA" id="ARBA00022490"/>
    </source>
</evidence>
<dbReference type="InterPro" id="IPR027417">
    <property type="entry name" value="P-loop_NTPase"/>
</dbReference>
<dbReference type="EC" id="3.6.4.13" evidence="3"/>
<feature type="domain" description="U1-type" evidence="12">
    <location>
        <begin position="27"/>
        <end position="60"/>
    </location>
</feature>
<dbReference type="InterPro" id="IPR003604">
    <property type="entry name" value="Matrin/U1-like-C_Znf_C2H2"/>
</dbReference>
<reference evidence="13 14" key="1">
    <citation type="submission" date="2019-01" db="EMBL/GenBank/DDBJ databases">
        <title>Draft genome sequences of three monokaryotic isolates of the white-rot basidiomycete fungus Dichomitus squalens.</title>
        <authorList>
            <consortium name="DOE Joint Genome Institute"/>
            <person name="Lopez S.C."/>
            <person name="Andreopoulos B."/>
            <person name="Pangilinan J."/>
            <person name="Lipzen A."/>
            <person name="Riley R."/>
            <person name="Ahrendt S."/>
            <person name="Ng V."/>
            <person name="Barry K."/>
            <person name="Daum C."/>
            <person name="Grigoriev I.V."/>
            <person name="Hilden K.S."/>
            <person name="Makela M.R."/>
            <person name="de Vries R.P."/>
        </authorList>
    </citation>
    <scope>NUCLEOTIDE SEQUENCE [LARGE SCALE GENOMIC DNA]</scope>
    <source>
        <strain evidence="13 14">CBS 464.89</strain>
    </source>
</reference>
<keyword evidence="7" id="KW-0347">Helicase</keyword>
<keyword evidence="5" id="KW-0547">Nucleotide-binding</keyword>
<feature type="domain" description="U1-type" evidence="12">
    <location>
        <begin position="64"/>
        <end position="95"/>
    </location>
</feature>
<evidence type="ECO:0000256" key="8">
    <source>
        <dbReference type="ARBA" id="ARBA00022840"/>
    </source>
</evidence>
<dbReference type="GO" id="GO:0005524">
    <property type="term" value="F:ATP binding"/>
    <property type="evidence" value="ECO:0007669"/>
    <property type="project" value="UniProtKB-KW"/>
</dbReference>
<keyword evidence="6 13" id="KW-0378">Hydrolase</keyword>
<dbReference type="InterPro" id="IPR036236">
    <property type="entry name" value="Znf_C2H2_sf"/>
</dbReference>
<dbReference type="GO" id="GO:0036464">
    <property type="term" value="C:cytoplasmic ribonucleoprotein granule"/>
    <property type="evidence" value="ECO:0007669"/>
    <property type="project" value="UniProtKB-SubCell"/>
</dbReference>
<dbReference type="SUPFAM" id="SSF52540">
    <property type="entry name" value="P-loop containing nucleoside triphosphate hydrolases"/>
    <property type="match status" value="1"/>
</dbReference>
<dbReference type="EMBL" id="ML145190">
    <property type="protein sequence ID" value="TBU54396.1"/>
    <property type="molecule type" value="Genomic_DNA"/>
</dbReference>
<evidence type="ECO:0000256" key="5">
    <source>
        <dbReference type="ARBA" id="ARBA00022741"/>
    </source>
</evidence>
<proteinExistence type="inferred from homology"/>
<evidence type="ECO:0000256" key="10">
    <source>
        <dbReference type="ARBA" id="ARBA00023158"/>
    </source>
</evidence>
<dbReference type="GO" id="GO:0003723">
    <property type="term" value="F:RNA binding"/>
    <property type="evidence" value="ECO:0007669"/>
    <property type="project" value="UniProtKB-KW"/>
</dbReference>
<keyword evidence="8" id="KW-0067">ATP-binding</keyword>
<name>A0A4Q9PJX9_9APHY</name>
<keyword evidence="4" id="KW-0963">Cytoplasm</keyword>
<keyword evidence="9" id="KW-0694">RNA-binding</keyword>
<dbReference type="STRING" id="114155.A0A4Q9PJX9"/>
<organism evidence="13 14">
    <name type="scientific">Dichomitus squalens</name>
    <dbReference type="NCBI Taxonomy" id="114155"/>
    <lineage>
        <taxon>Eukaryota</taxon>
        <taxon>Fungi</taxon>
        <taxon>Dikarya</taxon>
        <taxon>Basidiomycota</taxon>
        <taxon>Agaricomycotina</taxon>
        <taxon>Agaricomycetes</taxon>
        <taxon>Polyporales</taxon>
        <taxon>Polyporaceae</taxon>
        <taxon>Dichomitus</taxon>
    </lineage>
</organism>
<evidence type="ECO:0000256" key="6">
    <source>
        <dbReference type="ARBA" id="ARBA00022801"/>
    </source>
</evidence>
<dbReference type="SUPFAM" id="SSF57667">
    <property type="entry name" value="beta-beta-alpha zinc fingers"/>
    <property type="match status" value="1"/>
</dbReference>
<evidence type="ECO:0000256" key="2">
    <source>
        <dbReference type="ARBA" id="ARBA00005601"/>
    </source>
</evidence>
<dbReference type="InterPro" id="IPR026122">
    <property type="entry name" value="MOV-10/SDE3_DEXXQ/H-box"/>
</dbReference>
<dbReference type="PANTHER" id="PTHR45418:SF1">
    <property type="entry name" value="CANCER_TESTIS ANTIGEN 55"/>
    <property type="match status" value="1"/>
</dbReference>
<evidence type="ECO:0000256" key="9">
    <source>
        <dbReference type="ARBA" id="ARBA00022884"/>
    </source>
</evidence>
<comment type="catalytic activity">
    <reaction evidence="11">
        <text>ATP + H2O = ADP + phosphate + H(+)</text>
        <dbReference type="Rhea" id="RHEA:13065"/>
        <dbReference type="ChEBI" id="CHEBI:15377"/>
        <dbReference type="ChEBI" id="CHEBI:15378"/>
        <dbReference type="ChEBI" id="CHEBI:30616"/>
        <dbReference type="ChEBI" id="CHEBI:43474"/>
        <dbReference type="ChEBI" id="CHEBI:456216"/>
        <dbReference type="EC" id="3.6.4.13"/>
    </reaction>
</comment>
<dbReference type="GO" id="GO:0031047">
    <property type="term" value="P:regulatory ncRNA-mediated gene silencing"/>
    <property type="evidence" value="ECO:0007669"/>
    <property type="project" value="UniProtKB-KW"/>
</dbReference>
<dbReference type="Pfam" id="PF13087">
    <property type="entry name" value="AAA_12"/>
    <property type="match status" value="1"/>
</dbReference>
<keyword evidence="10" id="KW-0943">RNA-mediated gene silencing</keyword>
<evidence type="ECO:0000259" key="12">
    <source>
        <dbReference type="SMART" id="SM00451"/>
    </source>
</evidence>
<comment type="similarity">
    <text evidence="2">Belongs to the DNA2/NAM7 helicase family. SDE3 subfamily.</text>
</comment>
<dbReference type="FunFam" id="3.40.50.300:FF:000608">
    <property type="entry name" value="Mov10 RISC complex RNA helicase"/>
    <property type="match status" value="1"/>
</dbReference>
<dbReference type="GO" id="GO:0032574">
    <property type="term" value="F:5'-3' RNA helicase activity"/>
    <property type="evidence" value="ECO:0007669"/>
    <property type="project" value="InterPro"/>
</dbReference>
<dbReference type="PANTHER" id="PTHR45418">
    <property type="entry name" value="CANCER/TESTIS ANTIGEN 55"/>
    <property type="match status" value="1"/>
</dbReference>
<evidence type="ECO:0000313" key="14">
    <source>
        <dbReference type="Proteomes" id="UP000292082"/>
    </source>
</evidence>
<evidence type="ECO:0000313" key="13">
    <source>
        <dbReference type="EMBL" id="TBU54396.1"/>
    </source>
</evidence>
<gene>
    <name evidence="13" type="ORF">BD310DRAFT_951497</name>
</gene>
<evidence type="ECO:0000256" key="1">
    <source>
        <dbReference type="ARBA" id="ARBA00004331"/>
    </source>
</evidence>